<organism evidence="1 2">
    <name type="scientific">Araneus ventricosus</name>
    <name type="common">Orbweaver spider</name>
    <name type="synonym">Epeira ventricosa</name>
    <dbReference type="NCBI Taxonomy" id="182803"/>
    <lineage>
        <taxon>Eukaryota</taxon>
        <taxon>Metazoa</taxon>
        <taxon>Ecdysozoa</taxon>
        <taxon>Arthropoda</taxon>
        <taxon>Chelicerata</taxon>
        <taxon>Arachnida</taxon>
        <taxon>Araneae</taxon>
        <taxon>Araneomorphae</taxon>
        <taxon>Entelegynae</taxon>
        <taxon>Araneoidea</taxon>
        <taxon>Araneidae</taxon>
        <taxon>Araneus</taxon>
    </lineage>
</organism>
<proteinExistence type="predicted"/>
<keyword evidence="2" id="KW-1185">Reference proteome</keyword>
<dbReference type="AlphaFoldDB" id="A0A4Y2SG68"/>
<evidence type="ECO:0000313" key="2">
    <source>
        <dbReference type="Proteomes" id="UP000499080"/>
    </source>
</evidence>
<sequence length="85" mass="9673">MKSVWRSHSLTTLCFIKLLRRPRRTKSGIDLENLACHLKVEQVRSLLGGLAVLLLYHLHHLPIVQKMVEDHVAAVGGRLLLQESK</sequence>
<name>A0A4Y2SG68_ARAVE</name>
<dbReference type="EMBL" id="BGPR01021359">
    <property type="protein sequence ID" value="GBN86566.1"/>
    <property type="molecule type" value="Genomic_DNA"/>
</dbReference>
<gene>
    <name evidence="1" type="ORF">AVEN_57763_1</name>
</gene>
<dbReference type="Proteomes" id="UP000499080">
    <property type="component" value="Unassembled WGS sequence"/>
</dbReference>
<reference evidence="1 2" key="1">
    <citation type="journal article" date="2019" name="Sci. Rep.">
        <title>Orb-weaving spider Araneus ventricosus genome elucidates the spidroin gene catalogue.</title>
        <authorList>
            <person name="Kono N."/>
            <person name="Nakamura H."/>
            <person name="Ohtoshi R."/>
            <person name="Moran D.A.P."/>
            <person name="Shinohara A."/>
            <person name="Yoshida Y."/>
            <person name="Fujiwara M."/>
            <person name="Mori M."/>
            <person name="Tomita M."/>
            <person name="Arakawa K."/>
        </authorList>
    </citation>
    <scope>NUCLEOTIDE SEQUENCE [LARGE SCALE GENOMIC DNA]</scope>
</reference>
<comment type="caution">
    <text evidence="1">The sequence shown here is derived from an EMBL/GenBank/DDBJ whole genome shotgun (WGS) entry which is preliminary data.</text>
</comment>
<evidence type="ECO:0000313" key="1">
    <source>
        <dbReference type="EMBL" id="GBN86566.1"/>
    </source>
</evidence>
<protein>
    <submittedName>
        <fullName evidence="1">Uncharacterized protein</fullName>
    </submittedName>
</protein>
<accession>A0A4Y2SG68</accession>